<accession>A0ABT1U7F8</accession>
<evidence type="ECO:0000313" key="2">
    <source>
        <dbReference type="EMBL" id="MCQ8129797.1"/>
    </source>
</evidence>
<proteinExistence type="predicted"/>
<evidence type="ECO:0000259" key="1">
    <source>
        <dbReference type="PROSITE" id="PS51184"/>
    </source>
</evidence>
<sequence>MKLSYNTSSNVARVDAPSVEEFTSLYAEPGKPVLISGVVSNWPAYSLWNQKYFNSIAGDRLIPVKRMRNGDYLEAANELMKLSEYLNIVSKKQTGEDRFYLSEQPVKRVLPEVVADYSKPTYIESDDPLAVCYIGSHVHSQMHFHPYGKALLCVVSGRKRVKLFAPDQTQFLYQKYNFSKITEEPVDLEKYPLYANANYYECEVNAGEMLFFPIYWWHGVDTQEFTSAVVFFWNDSRRLRWSPPPGIPWHTPLLFEIASWYFKGKAILRKLANYQDGN</sequence>
<organism evidence="2 3">
    <name type="scientific">Methylomonas rivi</name>
    <dbReference type="NCBI Taxonomy" id="2952226"/>
    <lineage>
        <taxon>Bacteria</taxon>
        <taxon>Pseudomonadati</taxon>
        <taxon>Pseudomonadota</taxon>
        <taxon>Gammaproteobacteria</taxon>
        <taxon>Methylococcales</taxon>
        <taxon>Methylococcaceae</taxon>
        <taxon>Methylomonas</taxon>
    </lineage>
</organism>
<dbReference type="PANTHER" id="PTHR12461">
    <property type="entry name" value="HYPOXIA-INDUCIBLE FACTOR 1 ALPHA INHIBITOR-RELATED"/>
    <property type="match status" value="1"/>
</dbReference>
<dbReference type="InterPro" id="IPR041667">
    <property type="entry name" value="Cupin_8"/>
</dbReference>
<protein>
    <submittedName>
        <fullName evidence="2">Cupin-like domain-containing protein</fullName>
    </submittedName>
</protein>
<feature type="domain" description="JmjC" evidence="1">
    <location>
        <begin position="93"/>
        <end position="258"/>
    </location>
</feature>
<dbReference type="InterPro" id="IPR003347">
    <property type="entry name" value="JmjC_dom"/>
</dbReference>
<comment type="caution">
    <text evidence="2">The sequence shown here is derived from an EMBL/GenBank/DDBJ whole genome shotgun (WGS) entry which is preliminary data.</text>
</comment>
<keyword evidence="3" id="KW-1185">Reference proteome</keyword>
<dbReference type="PANTHER" id="PTHR12461:SF105">
    <property type="entry name" value="HYPOXIA-INDUCIBLE FACTOR 1-ALPHA INHIBITOR"/>
    <property type="match status" value="1"/>
</dbReference>
<dbReference type="PROSITE" id="PS51184">
    <property type="entry name" value="JMJC"/>
    <property type="match status" value="1"/>
</dbReference>
<dbReference type="Pfam" id="PF13621">
    <property type="entry name" value="Cupin_8"/>
    <property type="match status" value="1"/>
</dbReference>
<reference evidence="2 3" key="1">
    <citation type="submission" date="2022-07" db="EMBL/GenBank/DDBJ databases">
        <title>Methylomonas rivi sp. nov., Methylomonas rosea sp. nov., Methylomonas aureus sp. nov. and Methylomonas subterranea sp. nov., four novel methanotrophs isolated from a freshwater creek and the deep terrestrial subsurface.</title>
        <authorList>
            <person name="Abin C."/>
            <person name="Sankaranarayanan K."/>
            <person name="Garner C."/>
            <person name="Sindelar R."/>
            <person name="Kotary K."/>
            <person name="Garner R."/>
            <person name="Barclay S."/>
            <person name="Lawson P."/>
            <person name="Krumholz L."/>
        </authorList>
    </citation>
    <scope>NUCLEOTIDE SEQUENCE [LARGE SCALE GENOMIC DNA]</scope>
    <source>
        <strain evidence="2 3">WSC-6</strain>
    </source>
</reference>
<gene>
    <name evidence="2" type="ORF">NP596_15160</name>
</gene>
<name>A0ABT1U7F8_9GAMM</name>
<dbReference type="SUPFAM" id="SSF51197">
    <property type="entry name" value="Clavaminate synthase-like"/>
    <property type="match status" value="1"/>
</dbReference>
<dbReference type="Proteomes" id="UP001524586">
    <property type="component" value="Unassembled WGS sequence"/>
</dbReference>
<dbReference type="RefSeq" id="WP_256616225.1">
    <property type="nucleotide sequence ID" value="NZ_JANIBK010000099.1"/>
</dbReference>
<evidence type="ECO:0000313" key="3">
    <source>
        <dbReference type="Proteomes" id="UP001524586"/>
    </source>
</evidence>
<dbReference type="Gene3D" id="2.60.120.650">
    <property type="entry name" value="Cupin"/>
    <property type="match status" value="1"/>
</dbReference>
<dbReference type="EMBL" id="JANIBK010000099">
    <property type="protein sequence ID" value="MCQ8129797.1"/>
    <property type="molecule type" value="Genomic_DNA"/>
</dbReference>